<dbReference type="GO" id="GO:0006508">
    <property type="term" value="P:proteolysis"/>
    <property type="evidence" value="ECO:0007669"/>
    <property type="project" value="UniProtKB-KW"/>
</dbReference>
<feature type="transmembrane region" description="Helical" evidence="8">
    <location>
        <begin position="6"/>
        <end position="22"/>
    </location>
</feature>
<keyword evidence="8" id="KW-0812">Transmembrane</keyword>
<evidence type="ECO:0000313" key="10">
    <source>
        <dbReference type="EMBL" id="VVB12119.1"/>
    </source>
</evidence>
<dbReference type="SUPFAM" id="SSF50630">
    <property type="entry name" value="Acid proteases"/>
    <property type="match status" value="1"/>
</dbReference>
<organism evidence="10 11">
    <name type="scientific">Arabis nemorensis</name>
    <dbReference type="NCBI Taxonomy" id="586526"/>
    <lineage>
        <taxon>Eukaryota</taxon>
        <taxon>Viridiplantae</taxon>
        <taxon>Streptophyta</taxon>
        <taxon>Embryophyta</taxon>
        <taxon>Tracheophyta</taxon>
        <taxon>Spermatophyta</taxon>
        <taxon>Magnoliopsida</taxon>
        <taxon>eudicotyledons</taxon>
        <taxon>Gunneridae</taxon>
        <taxon>Pentapetalae</taxon>
        <taxon>rosids</taxon>
        <taxon>malvids</taxon>
        <taxon>Brassicales</taxon>
        <taxon>Brassicaceae</taxon>
        <taxon>Arabideae</taxon>
        <taxon>Arabis</taxon>
    </lineage>
</organism>
<sequence>MGLRNLWALIYVVVMMMIIIEVESSLRRVGGGQYTWNPLSTSPTGPATRNSSPAIGSVSNFGFDETRHNILQVNKNSYEQCIDTDFIFNVTHVGRDFMEFRTISLFILSIVMIISSNGNGNATVKIGLKRTTQKDTPHNLNNLTAVEDHVVLKSTDNVIYYGDVAIGTPSQPFITVFDTGSSDLWEKYGEDSMIEGFLSTDDVTIGQMVVRKQEFIEATKEDDLKRKFMNSPFDGIIGLGFQENSVKLSVPIW</sequence>
<dbReference type="GO" id="GO:0004190">
    <property type="term" value="F:aspartic-type endopeptidase activity"/>
    <property type="evidence" value="ECO:0007669"/>
    <property type="project" value="UniProtKB-KW"/>
</dbReference>
<comment type="caution">
    <text evidence="10">The sequence shown here is derived from an EMBL/GenBank/DDBJ whole genome shotgun (WGS) entry which is preliminary data.</text>
</comment>
<feature type="domain" description="Peptidase A1" evidence="9">
    <location>
        <begin position="160"/>
        <end position="253"/>
    </location>
</feature>
<dbReference type="Gene3D" id="2.40.70.10">
    <property type="entry name" value="Acid Proteases"/>
    <property type="match status" value="2"/>
</dbReference>
<dbReference type="PROSITE" id="PS51767">
    <property type="entry name" value="PEPTIDASE_A1"/>
    <property type="match status" value="1"/>
</dbReference>
<reference evidence="10" key="1">
    <citation type="submission" date="2019-07" db="EMBL/GenBank/DDBJ databases">
        <authorList>
            <person name="Dittberner H."/>
        </authorList>
    </citation>
    <scope>NUCLEOTIDE SEQUENCE [LARGE SCALE GENOMIC DNA]</scope>
</reference>
<gene>
    <name evidence="10" type="ORF">ANE_LOCUS22563</name>
</gene>
<evidence type="ECO:0000256" key="7">
    <source>
        <dbReference type="ARBA" id="ARBA00023180"/>
    </source>
</evidence>
<evidence type="ECO:0000256" key="5">
    <source>
        <dbReference type="ARBA" id="ARBA00023145"/>
    </source>
</evidence>
<name>A0A565CEQ8_9BRAS</name>
<evidence type="ECO:0000256" key="8">
    <source>
        <dbReference type="SAM" id="Phobius"/>
    </source>
</evidence>
<keyword evidence="6" id="KW-1015">Disulfide bond</keyword>
<keyword evidence="3" id="KW-0064">Aspartyl protease</keyword>
<dbReference type="PANTHER" id="PTHR47966">
    <property type="entry name" value="BETA-SITE APP-CLEAVING ENZYME, ISOFORM A-RELATED"/>
    <property type="match status" value="1"/>
</dbReference>
<dbReference type="Pfam" id="PF00026">
    <property type="entry name" value="Asp"/>
    <property type="match status" value="2"/>
</dbReference>
<dbReference type="AlphaFoldDB" id="A0A565CEQ8"/>
<dbReference type="InterPro" id="IPR021109">
    <property type="entry name" value="Peptidase_aspartic_dom_sf"/>
</dbReference>
<keyword evidence="7" id="KW-0325">Glycoprotein</keyword>
<evidence type="ECO:0000256" key="2">
    <source>
        <dbReference type="ARBA" id="ARBA00022670"/>
    </source>
</evidence>
<keyword evidence="4" id="KW-0378">Hydrolase</keyword>
<evidence type="ECO:0000256" key="3">
    <source>
        <dbReference type="ARBA" id="ARBA00022750"/>
    </source>
</evidence>
<proteinExistence type="inferred from homology"/>
<evidence type="ECO:0000259" key="9">
    <source>
        <dbReference type="PROSITE" id="PS51767"/>
    </source>
</evidence>
<keyword evidence="8" id="KW-1133">Transmembrane helix</keyword>
<dbReference type="OrthoDB" id="771136at2759"/>
<dbReference type="EMBL" id="CABITT030000007">
    <property type="protein sequence ID" value="VVB12119.1"/>
    <property type="molecule type" value="Genomic_DNA"/>
</dbReference>
<evidence type="ECO:0000256" key="1">
    <source>
        <dbReference type="ARBA" id="ARBA00007447"/>
    </source>
</evidence>
<evidence type="ECO:0000313" key="11">
    <source>
        <dbReference type="Proteomes" id="UP000489600"/>
    </source>
</evidence>
<dbReference type="InterPro" id="IPR033121">
    <property type="entry name" value="PEPTIDASE_A1"/>
</dbReference>
<keyword evidence="8" id="KW-0472">Membrane</keyword>
<evidence type="ECO:0000256" key="6">
    <source>
        <dbReference type="ARBA" id="ARBA00023157"/>
    </source>
</evidence>
<evidence type="ECO:0000256" key="4">
    <source>
        <dbReference type="ARBA" id="ARBA00022801"/>
    </source>
</evidence>
<keyword evidence="11" id="KW-1185">Reference proteome</keyword>
<dbReference type="Proteomes" id="UP000489600">
    <property type="component" value="Unassembled WGS sequence"/>
</dbReference>
<protein>
    <recommendedName>
        <fullName evidence="9">Peptidase A1 domain-containing protein</fullName>
    </recommendedName>
</protein>
<keyword evidence="2" id="KW-0645">Protease</keyword>
<dbReference type="InterPro" id="IPR001461">
    <property type="entry name" value="Aspartic_peptidase_A1"/>
</dbReference>
<accession>A0A565CEQ8</accession>
<keyword evidence="5" id="KW-0865">Zymogen</keyword>
<comment type="similarity">
    <text evidence="1">Belongs to the peptidase A1 family.</text>
</comment>
<dbReference type="PANTHER" id="PTHR47966:SF76">
    <property type="entry name" value="ASPARTIC PROTEINASE A1"/>
    <property type="match status" value="1"/>
</dbReference>